<evidence type="ECO:0000256" key="1">
    <source>
        <dbReference type="SAM" id="MobiDB-lite"/>
    </source>
</evidence>
<feature type="region of interest" description="Disordered" evidence="1">
    <location>
        <begin position="1"/>
        <end position="34"/>
    </location>
</feature>
<evidence type="ECO:0000313" key="3">
    <source>
        <dbReference type="Proteomes" id="UP000314294"/>
    </source>
</evidence>
<name>A0A4Z2H7K3_9TELE</name>
<organism evidence="2 3">
    <name type="scientific">Liparis tanakae</name>
    <name type="common">Tanaka's snailfish</name>
    <dbReference type="NCBI Taxonomy" id="230148"/>
    <lineage>
        <taxon>Eukaryota</taxon>
        <taxon>Metazoa</taxon>
        <taxon>Chordata</taxon>
        <taxon>Craniata</taxon>
        <taxon>Vertebrata</taxon>
        <taxon>Euteleostomi</taxon>
        <taxon>Actinopterygii</taxon>
        <taxon>Neopterygii</taxon>
        <taxon>Teleostei</taxon>
        <taxon>Neoteleostei</taxon>
        <taxon>Acanthomorphata</taxon>
        <taxon>Eupercaria</taxon>
        <taxon>Perciformes</taxon>
        <taxon>Cottioidei</taxon>
        <taxon>Cottales</taxon>
        <taxon>Liparidae</taxon>
        <taxon>Liparis</taxon>
    </lineage>
</organism>
<gene>
    <name evidence="2" type="ORF">EYF80_028761</name>
</gene>
<accession>A0A4Z2H7K3</accession>
<protein>
    <submittedName>
        <fullName evidence="2">Uncharacterized protein</fullName>
    </submittedName>
</protein>
<dbReference type="Proteomes" id="UP000314294">
    <property type="component" value="Unassembled WGS sequence"/>
</dbReference>
<reference evidence="2 3" key="1">
    <citation type="submission" date="2019-03" db="EMBL/GenBank/DDBJ databases">
        <title>First draft genome of Liparis tanakae, snailfish: a comprehensive survey of snailfish specific genes.</title>
        <authorList>
            <person name="Kim W."/>
            <person name="Song I."/>
            <person name="Jeong J.-H."/>
            <person name="Kim D."/>
            <person name="Kim S."/>
            <person name="Ryu S."/>
            <person name="Song J.Y."/>
            <person name="Lee S.K."/>
        </authorList>
    </citation>
    <scope>NUCLEOTIDE SEQUENCE [LARGE SCALE GENOMIC DNA]</scope>
    <source>
        <tissue evidence="2">Muscle</tissue>
    </source>
</reference>
<dbReference type="EMBL" id="SRLO01000323">
    <property type="protein sequence ID" value="TNN60983.1"/>
    <property type="molecule type" value="Genomic_DNA"/>
</dbReference>
<dbReference type="AlphaFoldDB" id="A0A4Z2H7K3"/>
<sequence>MQEAGADAETVQERRPRARPSWRDGVPTRAPAPRSWKRRRAVNVIHFNWRLIDGMAIRFPSRGDAVGSEKHERGHRVGRADVIPRHASQDLAGLATSLRRGRGRGLREADLGVIEQA</sequence>
<evidence type="ECO:0000313" key="2">
    <source>
        <dbReference type="EMBL" id="TNN60983.1"/>
    </source>
</evidence>
<proteinExistence type="predicted"/>
<keyword evidence="3" id="KW-1185">Reference proteome</keyword>
<comment type="caution">
    <text evidence="2">The sequence shown here is derived from an EMBL/GenBank/DDBJ whole genome shotgun (WGS) entry which is preliminary data.</text>
</comment>